<evidence type="ECO:0000256" key="12">
    <source>
        <dbReference type="ARBA" id="ARBA00047754"/>
    </source>
</evidence>
<evidence type="ECO:0000259" key="16">
    <source>
        <dbReference type="Pfam" id="PF08471"/>
    </source>
</evidence>
<dbReference type="GO" id="GO:0004748">
    <property type="term" value="F:ribonucleoside-diphosphate reductase activity, thioredoxin disulfide as acceptor"/>
    <property type="evidence" value="ECO:0007669"/>
    <property type="project" value="UniProtKB-EC"/>
</dbReference>
<dbReference type="EMBL" id="JASCXX010000004">
    <property type="protein sequence ID" value="MDI6448237.1"/>
    <property type="molecule type" value="Genomic_DNA"/>
</dbReference>
<sequence length="1024" mass="112852">MSYKFDPENPFKDDRKRARKGLTPQDAKGLTIEPHFSTPNKHPFEEIDWEVRSAKISSDSGQAIFEQDDIEVPASWSQLATKVVSSKYFYGDAELGQRENSVKQLVHRVCRTIADRGLKDGYFKTEQEADTYYHELTWLCVNQYGAFNSPVWFNVGLYDVYGIGGSKHNYHWDAEKQAAVPCENSYEYPQASACFIQSVKDSMEDIMRLATSEAMLFKHGSGTGTDLSTLRSSKEKLSGGGKPSGPLSFMRVYDQIAAVIKSGGKTRRAAKMQSLKVDHPDIKEFITCKTVEEKKAWTLIEAGYSGEYNSEAYDSVMFQNSNLSVRVTDEFLQAAEKDDVWITHAVTSGEKMGEHSARELMQLIAEGTRVCGDPGVQYHSTINRWHTCPNSGPINASNPCSEYMFIDDSACNLASLNLMKFRKDDGTFDVEGFKKAVRLFIIAQEILVDNGSYPDQPITVNSHRFRPLGLGFANLGSLVMSLALPYDSDQARSLASAIGAIMTGTAYAVSAEIAEIKGPFVEFEKNKDPMLKVINMHRQHAYDIPETHCPDYLRNAAKDAWDQALDAGSKVGFRNAQTTVLAPTGTIGFLMDCDTTGIEPDIALVKYKLLAGGGMLKLVNRTVPMALERLGYTPDDIKAICDYIDEHETIENAPKLMDDHLPVFDCAFKPRNGKRFIKSQAHLRMMAAVQPFISGAISKTINMSKESTTEDIMAAYTEGWKLGLKAVAIYRDGSKRLQPVSTDKHKEEKAKTVVEAPAARPFRRRLPDTRQSITHKFSVAGHEGYLTVGLYEDGQPGEMFITMAKEGSTVGGLMDVIGTCTSMALQYGVPLITLVDKFRHARFEPSGMTSNRDIPFAKSLIDYIFCWLGCQFIPGYADKNLPNRSGALATESKTTTTARELVEKTKDLAHKIAEAKAAGNGAKKKTGRDNGARPVPAGREAKAEPVIPTDRLSEATGRIRALVASTIPQPEGALDTEAAVMHQFSAQFAHFGDDAPACDICGAITVRNGTCYKCFNCGNSMGCS</sequence>
<dbReference type="InterPro" id="IPR000788">
    <property type="entry name" value="RNR_lg_C"/>
</dbReference>
<dbReference type="InterPro" id="IPR013678">
    <property type="entry name" value="RNR_2_N"/>
</dbReference>
<dbReference type="Proteomes" id="UP001431776">
    <property type="component" value="Unassembled WGS sequence"/>
</dbReference>
<dbReference type="PRINTS" id="PR01183">
    <property type="entry name" value="RIBORDTASEM1"/>
</dbReference>
<keyword evidence="9" id="KW-1015">Disulfide bond</keyword>
<dbReference type="GO" id="GO:0000166">
    <property type="term" value="F:nucleotide binding"/>
    <property type="evidence" value="ECO:0007669"/>
    <property type="project" value="UniProtKB-KW"/>
</dbReference>
<evidence type="ECO:0000256" key="3">
    <source>
        <dbReference type="ARBA" id="ARBA00012274"/>
    </source>
</evidence>
<comment type="similarity">
    <text evidence="2 13">Belongs to the ribonucleoside diphosphate reductase class-2 family.</text>
</comment>
<evidence type="ECO:0000259" key="15">
    <source>
        <dbReference type="Pfam" id="PF02867"/>
    </source>
</evidence>
<dbReference type="Gene3D" id="3.20.70.20">
    <property type="match status" value="1"/>
</dbReference>
<dbReference type="InterPro" id="IPR050862">
    <property type="entry name" value="RdRp_reductase_class-2"/>
</dbReference>
<comment type="function">
    <text evidence="11 13">Catalyzes the reduction of ribonucleotides to deoxyribonucleotides. May function to provide a pool of deoxyribonucleotide precursors for DNA repair during oxygen limitation and/or for immediate growth after restoration of oxygen.</text>
</comment>
<dbReference type="AlphaFoldDB" id="A0AAW6TRD5"/>
<reference evidence="18" key="1">
    <citation type="submission" date="2023-05" db="EMBL/GenBank/DDBJ databases">
        <title>Anaerotaeda fermentans gen. nov., sp. nov., a novel anaerobic planctomycete of the new family within the order Sedimentisphaerales isolated from Taman Peninsula, Russia.</title>
        <authorList>
            <person name="Khomyakova M.A."/>
            <person name="Merkel A.Y."/>
            <person name="Slobodkin A.I."/>
        </authorList>
    </citation>
    <scope>NUCLEOTIDE SEQUENCE</scope>
    <source>
        <strain evidence="18">M17dextr</strain>
    </source>
</reference>
<keyword evidence="10 13" id="KW-0170">Cobalt</keyword>
<dbReference type="NCBIfam" id="NF005122">
    <property type="entry name" value="PRK06556.1"/>
    <property type="match status" value="1"/>
</dbReference>
<feature type="region of interest" description="Disordered" evidence="14">
    <location>
        <begin position="222"/>
        <end position="242"/>
    </location>
</feature>
<keyword evidence="7 13" id="KW-0547">Nucleotide-binding</keyword>
<dbReference type="GO" id="GO:0050897">
    <property type="term" value="F:cobalt ion binding"/>
    <property type="evidence" value="ECO:0007669"/>
    <property type="project" value="InterPro"/>
</dbReference>
<dbReference type="RefSeq" id="WP_432212204.1">
    <property type="nucleotide sequence ID" value="NZ_JASCXX010000004.1"/>
</dbReference>
<feature type="region of interest" description="Disordered" evidence="14">
    <location>
        <begin position="1"/>
        <end position="38"/>
    </location>
</feature>
<accession>A0AAW6TRD5</accession>
<evidence type="ECO:0000256" key="8">
    <source>
        <dbReference type="ARBA" id="ARBA00023002"/>
    </source>
</evidence>
<evidence type="ECO:0000259" key="17">
    <source>
        <dbReference type="Pfam" id="PF12637"/>
    </source>
</evidence>
<organism evidence="18 19">
    <name type="scientific">Anaerobaca lacustris</name>
    <dbReference type="NCBI Taxonomy" id="3044600"/>
    <lineage>
        <taxon>Bacteria</taxon>
        <taxon>Pseudomonadati</taxon>
        <taxon>Planctomycetota</taxon>
        <taxon>Phycisphaerae</taxon>
        <taxon>Sedimentisphaerales</taxon>
        <taxon>Anaerobacaceae</taxon>
        <taxon>Anaerobaca</taxon>
    </lineage>
</organism>
<feature type="domain" description="Ribonucleotide reductase class II vitamin B12-dependent N-terminal" evidence="16">
    <location>
        <begin position="51"/>
        <end position="143"/>
    </location>
</feature>
<evidence type="ECO:0000313" key="18">
    <source>
        <dbReference type="EMBL" id="MDI6448237.1"/>
    </source>
</evidence>
<dbReference type="InterPro" id="IPR013344">
    <property type="entry name" value="RNR_NrdJ/NrdZ"/>
</dbReference>
<dbReference type="CDD" id="cd02888">
    <property type="entry name" value="RNR_II_dimer"/>
    <property type="match status" value="1"/>
</dbReference>
<dbReference type="Pfam" id="PF02867">
    <property type="entry name" value="Ribonuc_red_lgC"/>
    <property type="match status" value="1"/>
</dbReference>
<feature type="domain" description="TSCPD" evidence="17">
    <location>
        <begin position="768"/>
        <end position="867"/>
    </location>
</feature>
<evidence type="ECO:0000256" key="2">
    <source>
        <dbReference type="ARBA" id="ARBA00007405"/>
    </source>
</evidence>
<dbReference type="Pfam" id="PF12637">
    <property type="entry name" value="TSCPD"/>
    <property type="match status" value="1"/>
</dbReference>
<dbReference type="GO" id="GO:0071897">
    <property type="term" value="P:DNA biosynthetic process"/>
    <property type="evidence" value="ECO:0007669"/>
    <property type="project" value="UniProtKB-KW"/>
</dbReference>
<comment type="caution">
    <text evidence="18">The sequence shown here is derived from an EMBL/GenBank/DDBJ whole genome shotgun (WGS) entry which is preliminary data.</text>
</comment>
<gene>
    <name evidence="18" type="ORF">QJ522_04210</name>
</gene>
<keyword evidence="5 13" id="KW-0846">Cobalamin</keyword>
<evidence type="ECO:0000256" key="6">
    <source>
        <dbReference type="ARBA" id="ARBA00022634"/>
    </source>
</evidence>
<name>A0AAW6TRD5_9BACT</name>
<feature type="domain" description="Ribonucleotide reductase large subunit C-terminal" evidence="15">
    <location>
        <begin position="192"/>
        <end position="730"/>
    </location>
</feature>
<evidence type="ECO:0000256" key="1">
    <source>
        <dbReference type="ARBA" id="ARBA00001922"/>
    </source>
</evidence>
<comment type="catalytic activity">
    <reaction evidence="12 13">
        <text>a 2'-deoxyribonucleoside 5'-diphosphate + [thioredoxin]-disulfide + H2O = a ribonucleoside 5'-diphosphate + [thioredoxin]-dithiol</text>
        <dbReference type="Rhea" id="RHEA:23252"/>
        <dbReference type="Rhea" id="RHEA-COMP:10698"/>
        <dbReference type="Rhea" id="RHEA-COMP:10700"/>
        <dbReference type="ChEBI" id="CHEBI:15377"/>
        <dbReference type="ChEBI" id="CHEBI:29950"/>
        <dbReference type="ChEBI" id="CHEBI:50058"/>
        <dbReference type="ChEBI" id="CHEBI:57930"/>
        <dbReference type="ChEBI" id="CHEBI:73316"/>
        <dbReference type="EC" id="1.17.4.1"/>
    </reaction>
</comment>
<dbReference type="PANTHER" id="PTHR43371">
    <property type="entry name" value="VITAMIN B12-DEPENDENT RIBONUCLEOTIDE REDUCTASE"/>
    <property type="match status" value="1"/>
</dbReference>
<evidence type="ECO:0000313" key="19">
    <source>
        <dbReference type="Proteomes" id="UP001431776"/>
    </source>
</evidence>
<keyword evidence="19" id="KW-1185">Reference proteome</keyword>
<evidence type="ECO:0000256" key="7">
    <source>
        <dbReference type="ARBA" id="ARBA00022741"/>
    </source>
</evidence>
<dbReference type="GO" id="GO:0031419">
    <property type="term" value="F:cobalamin binding"/>
    <property type="evidence" value="ECO:0007669"/>
    <property type="project" value="UniProtKB-KW"/>
</dbReference>
<dbReference type="PANTHER" id="PTHR43371:SF1">
    <property type="entry name" value="RIBONUCLEOSIDE-DIPHOSPHATE REDUCTASE"/>
    <property type="match status" value="1"/>
</dbReference>
<dbReference type="EC" id="1.17.4.1" evidence="3 13"/>
<evidence type="ECO:0000256" key="11">
    <source>
        <dbReference type="ARBA" id="ARBA00025437"/>
    </source>
</evidence>
<keyword evidence="6 13" id="KW-0237">DNA synthesis</keyword>
<evidence type="ECO:0000256" key="9">
    <source>
        <dbReference type="ARBA" id="ARBA00023157"/>
    </source>
</evidence>
<dbReference type="NCBIfam" id="TIGR02504">
    <property type="entry name" value="NrdJ_Z"/>
    <property type="match status" value="1"/>
</dbReference>
<evidence type="ECO:0000256" key="13">
    <source>
        <dbReference type="RuleBase" id="RU364064"/>
    </source>
</evidence>
<feature type="region of interest" description="Disordered" evidence="14">
    <location>
        <begin position="918"/>
        <end position="944"/>
    </location>
</feature>
<dbReference type="InterPro" id="IPR024434">
    <property type="entry name" value="TSCPD_dom"/>
</dbReference>
<evidence type="ECO:0000256" key="4">
    <source>
        <dbReference type="ARBA" id="ARBA00014409"/>
    </source>
</evidence>
<evidence type="ECO:0000256" key="10">
    <source>
        <dbReference type="ARBA" id="ARBA00023285"/>
    </source>
</evidence>
<comment type="cofactor">
    <cofactor evidence="1 13">
        <name>adenosylcob(III)alamin</name>
        <dbReference type="ChEBI" id="CHEBI:18408"/>
    </cofactor>
</comment>
<dbReference type="Pfam" id="PF08471">
    <property type="entry name" value="Ribonuc_red_2_N"/>
    <property type="match status" value="1"/>
</dbReference>
<proteinExistence type="inferred from homology"/>
<keyword evidence="8 13" id="KW-0560">Oxidoreductase</keyword>
<evidence type="ECO:0000256" key="5">
    <source>
        <dbReference type="ARBA" id="ARBA00022628"/>
    </source>
</evidence>
<dbReference type="SUPFAM" id="SSF51998">
    <property type="entry name" value="PFL-like glycyl radical enzymes"/>
    <property type="match status" value="1"/>
</dbReference>
<protein>
    <recommendedName>
        <fullName evidence="4 13">Vitamin B12-dependent ribonucleotide reductase</fullName>
        <ecNumber evidence="3 13">1.17.4.1</ecNumber>
    </recommendedName>
</protein>
<evidence type="ECO:0000256" key="14">
    <source>
        <dbReference type="SAM" id="MobiDB-lite"/>
    </source>
</evidence>
<feature type="compositionally biased region" description="Basic and acidic residues" evidence="14">
    <location>
        <begin position="1"/>
        <end position="16"/>
    </location>
</feature>